<dbReference type="Proteomes" id="UP001620645">
    <property type="component" value="Unassembled WGS sequence"/>
</dbReference>
<proteinExistence type="predicted"/>
<name>A0ABD2J9Z7_HETSC</name>
<evidence type="ECO:0000313" key="2">
    <source>
        <dbReference type="Proteomes" id="UP001620645"/>
    </source>
</evidence>
<protein>
    <submittedName>
        <fullName evidence="1">Uncharacterized protein</fullName>
    </submittedName>
</protein>
<dbReference type="AlphaFoldDB" id="A0ABD2J9Z7"/>
<gene>
    <name evidence="1" type="ORF">niasHS_008763</name>
</gene>
<accession>A0ABD2J9Z7</accession>
<keyword evidence="2" id="KW-1185">Reference proteome</keyword>
<reference evidence="1 2" key="1">
    <citation type="submission" date="2024-10" db="EMBL/GenBank/DDBJ databases">
        <authorList>
            <person name="Kim D."/>
        </authorList>
    </citation>
    <scope>NUCLEOTIDE SEQUENCE [LARGE SCALE GENOMIC DNA]</scope>
    <source>
        <strain evidence="1">Taebaek</strain>
    </source>
</reference>
<organism evidence="1 2">
    <name type="scientific">Heterodera schachtii</name>
    <name type="common">Sugarbeet cyst nematode worm</name>
    <name type="synonym">Tylenchus schachtii</name>
    <dbReference type="NCBI Taxonomy" id="97005"/>
    <lineage>
        <taxon>Eukaryota</taxon>
        <taxon>Metazoa</taxon>
        <taxon>Ecdysozoa</taxon>
        <taxon>Nematoda</taxon>
        <taxon>Chromadorea</taxon>
        <taxon>Rhabditida</taxon>
        <taxon>Tylenchina</taxon>
        <taxon>Tylenchomorpha</taxon>
        <taxon>Tylenchoidea</taxon>
        <taxon>Heteroderidae</taxon>
        <taxon>Heteroderinae</taxon>
        <taxon>Heterodera</taxon>
    </lineage>
</organism>
<dbReference type="EMBL" id="JBICCN010000179">
    <property type="protein sequence ID" value="KAL3087434.1"/>
    <property type="molecule type" value="Genomic_DNA"/>
</dbReference>
<sequence>MIEEREYECFAGGKCALNWQRPIGSDQSASGDQLAAPISAHLLRVVNIRVFTFGDQWQCTAQFEAISVNMSNAFFVPPLVKSV</sequence>
<comment type="caution">
    <text evidence="1">The sequence shown here is derived from an EMBL/GenBank/DDBJ whole genome shotgun (WGS) entry which is preliminary data.</text>
</comment>
<evidence type="ECO:0000313" key="1">
    <source>
        <dbReference type="EMBL" id="KAL3087434.1"/>
    </source>
</evidence>